<organism evidence="1">
    <name type="scientific">Siphoviridae sp. ctiPM17</name>
    <dbReference type="NCBI Taxonomy" id="2825623"/>
    <lineage>
        <taxon>Viruses</taxon>
        <taxon>Duplodnaviria</taxon>
        <taxon>Heunggongvirae</taxon>
        <taxon>Uroviricota</taxon>
        <taxon>Caudoviricetes</taxon>
    </lineage>
</organism>
<dbReference type="Pfam" id="PF08875">
    <property type="entry name" value="DUF1833"/>
    <property type="match status" value="1"/>
</dbReference>
<dbReference type="InterPro" id="IPR014974">
    <property type="entry name" value="DUF1833"/>
</dbReference>
<reference evidence="1" key="1">
    <citation type="journal article" date="2021" name="Proc. Natl. Acad. Sci. U.S.A.">
        <title>A Catalog of Tens of Thousands of Viruses from Human Metagenomes Reveals Hidden Associations with Chronic Diseases.</title>
        <authorList>
            <person name="Tisza M.J."/>
            <person name="Buck C.B."/>
        </authorList>
    </citation>
    <scope>NUCLEOTIDE SEQUENCE</scope>
    <source>
        <strain evidence="1">CtiPM17</strain>
    </source>
</reference>
<dbReference type="EMBL" id="BK015256">
    <property type="protein sequence ID" value="DAD98211.1"/>
    <property type="molecule type" value="Genomic_DNA"/>
</dbReference>
<name>A0A8S5NW51_9CAUD</name>
<evidence type="ECO:0000313" key="1">
    <source>
        <dbReference type="EMBL" id="DAD98211.1"/>
    </source>
</evidence>
<sequence length="180" mass="19820">MTDATLTEALKEAYASAPSDITILHTLELRHPAFIDEQGSKTAIRVVRDNVSHKCALESSAPLDAGKTVEFAAMAFDLELPPVETIPVPEITVTLDNVSTEIVQYLDQAIETQDMIEMTYRPYLSNDLSCPQMDPPITLTITNISVDVLKITATARMMDIGNKSFPAENYTVQNYPGLSR</sequence>
<protein>
    <submittedName>
        <fullName evidence="1">Uncharacterized protein</fullName>
    </submittedName>
</protein>
<proteinExistence type="predicted"/>
<accession>A0A8S5NW51</accession>